<feature type="transmembrane region" description="Helical" evidence="1">
    <location>
        <begin position="184"/>
        <end position="210"/>
    </location>
</feature>
<dbReference type="EMBL" id="JAGPNK010000001">
    <property type="protein sequence ID" value="KAH7328567.1"/>
    <property type="molecule type" value="Genomic_DNA"/>
</dbReference>
<feature type="transmembrane region" description="Helical" evidence="1">
    <location>
        <begin position="299"/>
        <end position="319"/>
    </location>
</feature>
<proteinExistence type="predicted"/>
<feature type="transmembrane region" description="Helical" evidence="1">
    <location>
        <begin position="95"/>
        <end position="113"/>
    </location>
</feature>
<keyword evidence="1" id="KW-0812">Transmembrane</keyword>
<feature type="transmembrane region" description="Helical" evidence="1">
    <location>
        <begin position="133"/>
        <end position="163"/>
    </location>
</feature>
<name>A0A8K0T731_9HYPO</name>
<protein>
    <submittedName>
        <fullName evidence="2">Uncharacterized protein</fullName>
    </submittedName>
</protein>
<sequence length="350" mass="37565">MAPTLRRSAAADKAESEVDEAIAASIVAPAAVVVAASEHVPSAQRPRVELPAAAQFPITVLLSFAAASMGYSVLGELSKGELAAVTRTQETWQEVGLLATWRVLELTLGWFGGLDSLDVALMDLLSHGPSLYLLVRFYTLSPATAISALAIDVVSAAVPFYLFRPLSDVHRASPNLPNRELLDAPLQLYTTALSSVIYSVTLVLSLRFLLPRIFVLYFSHIPTLEPAYAASYTSVLPVTLLFGAAASLFIFAPFATTGKAKEDDKIGEFDPAEASLGQTVWWNFWGYTAKAKVVIRRTALITVLTGVNTYLNCTMNIYGVEPTGAAIYSLVWVVAALFTGMSLGLVGEDE</sequence>
<evidence type="ECO:0000313" key="3">
    <source>
        <dbReference type="Proteomes" id="UP000813444"/>
    </source>
</evidence>
<keyword evidence="3" id="KW-1185">Reference proteome</keyword>
<accession>A0A8K0T731</accession>
<feature type="transmembrane region" description="Helical" evidence="1">
    <location>
        <begin position="21"/>
        <end position="40"/>
    </location>
</feature>
<dbReference type="AlphaFoldDB" id="A0A8K0T731"/>
<dbReference type="Proteomes" id="UP000813444">
    <property type="component" value="Unassembled WGS sequence"/>
</dbReference>
<comment type="caution">
    <text evidence="2">The sequence shown here is derived from an EMBL/GenBank/DDBJ whole genome shotgun (WGS) entry which is preliminary data.</text>
</comment>
<feature type="transmembrane region" description="Helical" evidence="1">
    <location>
        <begin position="325"/>
        <end position="346"/>
    </location>
</feature>
<gene>
    <name evidence="2" type="ORF">B0I35DRAFT_21326</name>
</gene>
<feature type="transmembrane region" description="Helical" evidence="1">
    <location>
        <begin position="52"/>
        <end position="74"/>
    </location>
</feature>
<reference evidence="2" key="1">
    <citation type="journal article" date="2021" name="Nat. Commun.">
        <title>Genetic determinants of endophytism in the Arabidopsis root mycobiome.</title>
        <authorList>
            <person name="Mesny F."/>
            <person name="Miyauchi S."/>
            <person name="Thiergart T."/>
            <person name="Pickel B."/>
            <person name="Atanasova L."/>
            <person name="Karlsson M."/>
            <person name="Huettel B."/>
            <person name="Barry K.W."/>
            <person name="Haridas S."/>
            <person name="Chen C."/>
            <person name="Bauer D."/>
            <person name="Andreopoulos W."/>
            <person name="Pangilinan J."/>
            <person name="LaButti K."/>
            <person name="Riley R."/>
            <person name="Lipzen A."/>
            <person name="Clum A."/>
            <person name="Drula E."/>
            <person name="Henrissat B."/>
            <person name="Kohler A."/>
            <person name="Grigoriev I.V."/>
            <person name="Martin F.M."/>
            <person name="Hacquard S."/>
        </authorList>
    </citation>
    <scope>NUCLEOTIDE SEQUENCE</scope>
    <source>
        <strain evidence="2">MPI-CAGE-CH-0235</strain>
    </source>
</reference>
<evidence type="ECO:0000313" key="2">
    <source>
        <dbReference type="EMBL" id="KAH7328567.1"/>
    </source>
</evidence>
<evidence type="ECO:0000256" key="1">
    <source>
        <dbReference type="SAM" id="Phobius"/>
    </source>
</evidence>
<keyword evidence="1" id="KW-1133">Transmembrane helix</keyword>
<feature type="transmembrane region" description="Helical" evidence="1">
    <location>
        <begin position="230"/>
        <end position="255"/>
    </location>
</feature>
<dbReference type="OrthoDB" id="5394254at2759"/>
<keyword evidence="1" id="KW-0472">Membrane</keyword>
<organism evidence="2 3">
    <name type="scientific">Stachybotrys elegans</name>
    <dbReference type="NCBI Taxonomy" id="80388"/>
    <lineage>
        <taxon>Eukaryota</taxon>
        <taxon>Fungi</taxon>
        <taxon>Dikarya</taxon>
        <taxon>Ascomycota</taxon>
        <taxon>Pezizomycotina</taxon>
        <taxon>Sordariomycetes</taxon>
        <taxon>Hypocreomycetidae</taxon>
        <taxon>Hypocreales</taxon>
        <taxon>Stachybotryaceae</taxon>
        <taxon>Stachybotrys</taxon>
    </lineage>
</organism>